<feature type="transmembrane region" description="Helical" evidence="2">
    <location>
        <begin position="204"/>
        <end position="227"/>
    </location>
</feature>
<dbReference type="EMBL" id="MCFG01000064">
    <property type="protein sequence ID" value="ORX83823.1"/>
    <property type="molecule type" value="Genomic_DNA"/>
</dbReference>
<evidence type="ECO:0000256" key="2">
    <source>
        <dbReference type="SAM" id="Phobius"/>
    </source>
</evidence>
<proteinExistence type="predicted"/>
<reference evidence="3 4" key="2">
    <citation type="submission" date="2016-08" db="EMBL/GenBank/DDBJ databases">
        <title>Pervasive Adenine N6-methylation of Active Genes in Fungi.</title>
        <authorList>
            <consortium name="DOE Joint Genome Institute"/>
            <person name="Mondo S.J."/>
            <person name="Dannebaum R.O."/>
            <person name="Kuo R.C."/>
            <person name="Labutti K."/>
            <person name="Haridas S."/>
            <person name="Kuo A."/>
            <person name="Salamov A."/>
            <person name="Ahrendt S.R."/>
            <person name="Lipzen A."/>
            <person name="Sullivan W."/>
            <person name="Andreopoulos W.B."/>
            <person name="Clum A."/>
            <person name="Lindquist E."/>
            <person name="Daum C."/>
            <person name="Ramamoorthy G.K."/>
            <person name="Gryganskyi A."/>
            <person name="Culley D."/>
            <person name="Magnuson J.K."/>
            <person name="James T.Y."/>
            <person name="O'Malley M.A."/>
            <person name="Stajich J.E."/>
            <person name="Spatafora J.W."/>
            <person name="Visel A."/>
            <person name="Grigoriev I.V."/>
        </authorList>
    </citation>
    <scope>NUCLEOTIDE SEQUENCE [LARGE SCALE GENOMIC DNA]</scope>
    <source>
        <strain evidence="3 4">S4</strain>
    </source>
</reference>
<evidence type="ECO:0000313" key="4">
    <source>
        <dbReference type="Proteomes" id="UP000193944"/>
    </source>
</evidence>
<keyword evidence="4" id="KW-1185">Reference proteome</keyword>
<sequence length="310" mass="35912">MDLIYDLFDSIFHADTYPVEYNINDYEYDEDKENIFNNNKGNDNVSNNNNNSKNNDNNTSKVTNDKNNNNNNSNNNNNYNKDNDKNESTINTNRNKNDKTVNKNDNKNENKDENRNENVNISSNKYNNSTKTNNEENDEIIGLNEIPYTKTTTININLATPTLYNNNNNNNNITTLISNTNNVPITDNNNNNNSLEDNNGKINIYIATFSVVLSILAIAVGVVLFIVHKRDSFKKEEKNNRKMKKYDYENVNPRPKSHFSTLKRKEIAIGVHNIYKDIVIPPRNENYDNSIDINYKKVEIEPYIDPNYIK</sequence>
<keyword evidence="2" id="KW-0472">Membrane</keyword>
<gene>
    <name evidence="3" type="ORF">BCR32DRAFT_291719</name>
</gene>
<reference evidence="3 4" key="1">
    <citation type="submission" date="2016-08" db="EMBL/GenBank/DDBJ databases">
        <title>A Parts List for Fungal Cellulosomes Revealed by Comparative Genomics.</title>
        <authorList>
            <consortium name="DOE Joint Genome Institute"/>
            <person name="Haitjema C.H."/>
            <person name="Gilmore S.P."/>
            <person name="Henske J.K."/>
            <person name="Solomon K.V."/>
            <person name="De Groot R."/>
            <person name="Kuo A."/>
            <person name="Mondo S.J."/>
            <person name="Salamov A.A."/>
            <person name="Labutti K."/>
            <person name="Zhao Z."/>
            <person name="Chiniquy J."/>
            <person name="Barry K."/>
            <person name="Brewer H.M."/>
            <person name="Purvine S.O."/>
            <person name="Wright A.T."/>
            <person name="Boxma B."/>
            <person name="Van Alen T."/>
            <person name="Hackstein J.H."/>
            <person name="Baker S.E."/>
            <person name="Grigoriev I.V."/>
            <person name="O'Malley M.A."/>
        </authorList>
    </citation>
    <scope>NUCLEOTIDE SEQUENCE [LARGE SCALE GENOMIC DNA]</scope>
    <source>
        <strain evidence="3 4">S4</strain>
    </source>
</reference>
<dbReference type="Proteomes" id="UP000193944">
    <property type="component" value="Unassembled WGS sequence"/>
</dbReference>
<keyword evidence="2" id="KW-1133">Transmembrane helix</keyword>
<organism evidence="3 4">
    <name type="scientific">Anaeromyces robustus</name>
    <dbReference type="NCBI Taxonomy" id="1754192"/>
    <lineage>
        <taxon>Eukaryota</taxon>
        <taxon>Fungi</taxon>
        <taxon>Fungi incertae sedis</taxon>
        <taxon>Chytridiomycota</taxon>
        <taxon>Chytridiomycota incertae sedis</taxon>
        <taxon>Neocallimastigomycetes</taxon>
        <taxon>Neocallimastigales</taxon>
        <taxon>Neocallimastigaceae</taxon>
        <taxon>Anaeromyces</taxon>
    </lineage>
</organism>
<accession>A0A1Y1XDL9</accession>
<name>A0A1Y1XDL9_9FUNG</name>
<keyword evidence="2" id="KW-0812">Transmembrane</keyword>
<feature type="compositionally biased region" description="Low complexity" evidence="1">
    <location>
        <begin position="37"/>
        <end position="80"/>
    </location>
</feature>
<feature type="region of interest" description="Disordered" evidence="1">
    <location>
        <begin position="34"/>
        <end position="134"/>
    </location>
</feature>
<feature type="compositionally biased region" description="Basic and acidic residues" evidence="1">
    <location>
        <begin position="95"/>
        <end position="116"/>
    </location>
</feature>
<evidence type="ECO:0000313" key="3">
    <source>
        <dbReference type="EMBL" id="ORX83823.1"/>
    </source>
</evidence>
<dbReference type="AlphaFoldDB" id="A0A1Y1XDL9"/>
<comment type="caution">
    <text evidence="3">The sequence shown here is derived from an EMBL/GenBank/DDBJ whole genome shotgun (WGS) entry which is preliminary data.</text>
</comment>
<evidence type="ECO:0000256" key="1">
    <source>
        <dbReference type="SAM" id="MobiDB-lite"/>
    </source>
</evidence>
<protein>
    <submittedName>
        <fullName evidence="3">Uncharacterized protein</fullName>
    </submittedName>
</protein>
<feature type="compositionally biased region" description="Low complexity" evidence="1">
    <location>
        <begin position="117"/>
        <end position="132"/>
    </location>
</feature>